<reference evidence="2 3" key="1">
    <citation type="submission" date="2016-10" db="EMBL/GenBank/DDBJ databases">
        <authorList>
            <person name="de Groot N.N."/>
        </authorList>
    </citation>
    <scope>NUCLEOTIDE SEQUENCE [LARGE SCALE GENOMIC DNA]</scope>
    <source>
        <strain evidence="2 3">EP1-55-1</strain>
    </source>
</reference>
<proteinExistence type="inferred from homology"/>
<name>A0A1I5M7C1_9BACT</name>
<dbReference type="InterPro" id="IPR047678">
    <property type="entry name" value="YjiM-like"/>
</dbReference>
<gene>
    <name evidence="2" type="ORF">SAMN05216234_10520</name>
</gene>
<keyword evidence="3" id="KW-1185">Reference proteome</keyword>
<protein>
    <submittedName>
        <fullName evidence="2">Benzoyl-CoA reductase/2-hydroxyglutaryl-CoA dehydratase subunit, BcrC/BadD/HgdB</fullName>
    </submittedName>
</protein>
<organism evidence="2 3">
    <name type="scientific">Hydrogenimonas thermophila</name>
    <dbReference type="NCBI Taxonomy" id="223786"/>
    <lineage>
        <taxon>Bacteria</taxon>
        <taxon>Pseudomonadati</taxon>
        <taxon>Campylobacterota</taxon>
        <taxon>Epsilonproteobacteria</taxon>
        <taxon>Campylobacterales</taxon>
        <taxon>Hydrogenimonadaceae</taxon>
        <taxon>Hydrogenimonas</taxon>
    </lineage>
</organism>
<dbReference type="Gene3D" id="3.40.50.11890">
    <property type="match status" value="1"/>
</dbReference>
<dbReference type="Gene3D" id="3.40.50.11900">
    <property type="match status" value="1"/>
</dbReference>
<dbReference type="PANTHER" id="PTHR30548">
    <property type="entry name" value="2-HYDROXYGLUTARYL-COA DEHYDRATASE, D-COMPONENT-RELATED"/>
    <property type="match status" value="1"/>
</dbReference>
<dbReference type="Proteomes" id="UP000199227">
    <property type="component" value="Unassembled WGS sequence"/>
</dbReference>
<dbReference type="Gene3D" id="1.20.1270.370">
    <property type="match status" value="1"/>
</dbReference>
<dbReference type="NCBIfam" id="NF040772">
    <property type="entry name" value="double_cubane"/>
    <property type="match status" value="1"/>
</dbReference>
<dbReference type="InterPro" id="IPR010327">
    <property type="entry name" value="FldB/FldC_alpha/beta"/>
</dbReference>
<evidence type="ECO:0000313" key="2">
    <source>
        <dbReference type="EMBL" id="SFP04846.1"/>
    </source>
</evidence>
<dbReference type="OrthoDB" id="9810278at2"/>
<evidence type="ECO:0000313" key="3">
    <source>
        <dbReference type="Proteomes" id="UP000199227"/>
    </source>
</evidence>
<dbReference type="Pfam" id="PF06050">
    <property type="entry name" value="HGD-D"/>
    <property type="match status" value="1"/>
</dbReference>
<dbReference type="STRING" id="223786.SAMN05216234_10520"/>
<dbReference type="PANTHER" id="PTHR30548:SF1">
    <property type="entry name" value="DEHYDRATASE SUBUNIT MJ0007-RELATED"/>
    <property type="match status" value="1"/>
</dbReference>
<comment type="similarity">
    <text evidence="1">Belongs to the FldB/FldC dehydratase alpha/beta subunit family.</text>
</comment>
<dbReference type="RefSeq" id="WP_092910948.1">
    <property type="nucleotide sequence ID" value="NZ_FOXB01000005.1"/>
</dbReference>
<accession>A0A1I5M7C1</accession>
<dbReference type="AlphaFoldDB" id="A0A1I5M7C1"/>
<dbReference type="EMBL" id="FOXB01000005">
    <property type="protein sequence ID" value="SFP04846.1"/>
    <property type="molecule type" value="Genomic_DNA"/>
</dbReference>
<evidence type="ECO:0000256" key="1">
    <source>
        <dbReference type="ARBA" id="ARBA00005806"/>
    </source>
</evidence>
<sequence length="435" mass="50437">MQKNDTPKKSQKRARKIEDFKARHKRHKAMEAVKVLDEIKYGFADPLESMNYFYDLFDKVYCQDNKEVVNKPVIGTLCIQIPYEIIYALDAVPLRLCNGHHTDEQNGGEFMPAKSCSLVKATLGMLQQKSFPFRDRIDLIVHPTTCDQKTKSISTVEEMGYDVYHMEFPRVKESEESREYWRRSVRKFTKDLSKELGQKLTRKRVKEAIVKVGKAQIAYHRLNELRKLESVPILGKDIFLITNAFFFDDIERWTEMTIKVCEEVEQRAKDGFNAAGRRSPRILYTGSPPVFPNLKLPLMIEQADGIIVADESCSANRLFNDMVSVDEWFLYDMVDAIADRYLKGCTCPIFTRNDDRKRRLKELVEAYNIDGVVYQSFAGCQVYEMEHRSIQQEMEKIGIPMLYVETDYSPGQGGQLSTRIEAFIESMKVRKRGSV</sequence>